<feature type="transmembrane region" description="Helical" evidence="9">
    <location>
        <begin position="124"/>
        <end position="143"/>
    </location>
</feature>
<evidence type="ECO:0000256" key="1">
    <source>
        <dbReference type="ARBA" id="ARBA00006139"/>
    </source>
</evidence>
<keyword evidence="3 9" id="KW-0645">Protease</keyword>
<evidence type="ECO:0000256" key="5">
    <source>
        <dbReference type="ARBA" id="ARBA00022750"/>
    </source>
</evidence>
<dbReference type="Pfam" id="PF01252">
    <property type="entry name" value="Peptidase_A8"/>
    <property type="match status" value="1"/>
</dbReference>
<reference evidence="12 13" key="1">
    <citation type="submission" date="2018-04" db="EMBL/GenBank/DDBJ databases">
        <title>Camelliibacillus theae gen. nov., sp. nov., isolated from Pu'er tea.</title>
        <authorList>
            <person name="Niu L."/>
        </authorList>
    </citation>
    <scope>NUCLEOTIDE SEQUENCE [LARGE SCALE GENOMIC DNA]</scope>
    <source>
        <strain evidence="12 13">T8</strain>
    </source>
</reference>
<dbReference type="PANTHER" id="PTHR33695:SF1">
    <property type="entry name" value="LIPOPROTEIN SIGNAL PEPTIDASE"/>
    <property type="match status" value="1"/>
</dbReference>
<keyword evidence="13" id="KW-1185">Reference proteome</keyword>
<feature type="transmembrane region" description="Helical" evidence="9">
    <location>
        <begin position="86"/>
        <end position="104"/>
    </location>
</feature>
<evidence type="ECO:0000256" key="3">
    <source>
        <dbReference type="ARBA" id="ARBA00022670"/>
    </source>
</evidence>
<dbReference type="EC" id="3.4.23.36" evidence="9"/>
<keyword evidence="2 9" id="KW-1003">Cell membrane</keyword>
<accession>A0A2U1K872</accession>
<evidence type="ECO:0000256" key="2">
    <source>
        <dbReference type="ARBA" id="ARBA00022475"/>
    </source>
</evidence>
<keyword evidence="5 9" id="KW-0064">Aspartyl protease</keyword>
<dbReference type="NCBIfam" id="TIGR00077">
    <property type="entry name" value="lspA"/>
    <property type="match status" value="1"/>
</dbReference>
<feature type="active site" evidence="9">
    <location>
        <position position="128"/>
    </location>
</feature>
<dbReference type="RefSeq" id="WP_116552934.1">
    <property type="nucleotide sequence ID" value="NZ_QCZG01000001.1"/>
</dbReference>
<comment type="function">
    <text evidence="9 10">This protein specifically catalyzes the removal of signal peptides from prolipoproteins.</text>
</comment>
<dbReference type="PANTHER" id="PTHR33695">
    <property type="entry name" value="LIPOPROTEIN SIGNAL PEPTIDASE"/>
    <property type="match status" value="1"/>
</dbReference>
<dbReference type="HAMAP" id="MF_00161">
    <property type="entry name" value="LspA"/>
    <property type="match status" value="1"/>
</dbReference>
<protein>
    <recommendedName>
        <fullName evidence="9">Lipoprotein signal peptidase</fullName>
        <ecNumber evidence="9">3.4.23.36</ecNumber>
    </recommendedName>
    <alternativeName>
        <fullName evidence="9">Prolipoprotein signal peptidase</fullName>
    </alternativeName>
    <alternativeName>
        <fullName evidence="9">Signal peptidase II</fullName>
        <shortName evidence="9">SPase II</shortName>
    </alternativeName>
</protein>
<comment type="subcellular location">
    <subcellularLocation>
        <location evidence="9">Cell membrane</location>
        <topology evidence="9">Multi-pass membrane protein</topology>
    </subcellularLocation>
</comment>
<dbReference type="EMBL" id="QCZG01000001">
    <property type="protein sequence ID" value="PWA13429.1"/>
    <property type="molecule type" value="Genomic_DNA"/>
</dbReference>
<keyword evidence="7 9" id="KW-1133">Transmembrane helix</keyword>
<evidence type="ECO:0000313" key="12">
    <source>
        <dbReference type="EMBL" id="PWA13429.1"/>
    </source>
</evidence>
<comment type="caution">
    <text evidence="12">The sequence shown here is derived from an EMBL/GenBank/DDBJ whole genome shotgun (WGS) entry which is preliminary data.</text>
</comment>
<feature type="active site" evidence="9">
    <location>
        <position position="110"/>
    </location>
</feature>
<comment type="similarity">
    <text evidence="1 9 11">Belongs to the peptidase A8 family.</text>
</comment>
<proteinExistence type="inferred from homology"/>
<dbReference type="InterPro" id="IPR001872">
    <property type="entry name" value="Peptidase_A8"/>
</dbReference>
<comment type="pathway">
    <text evidence="9">Protein modification; lipoprotein biosynthesis (signal peptide cleavage).</text>
</comment>
<dbReference type="GO" id="GO:0004190">
    <property type="term" value="F:aspartic-type endopeptidase activity"/>
    <property type="evidence" value="ECO:0007669"/>
    <property type="project" value="UniProtKB-UniRule"/>
</dbReference>
<evidence type="ECO:0000256" key="11">
    <source>
        <dbReference type="RuleBase" id="RU004181"/>
    </source>
</evidence>
<sequence>MFYYLIALIVILMDQLTKWIVAAKMNIGEQIVLIENVLYFTSHRNRGAAFGILQGKMWLFFMITFIVVVGIIYYLQKHVAYKGTGIAFGLILGGAIGNFIDRFFRGEVVDFIDVKIGTRDFPIFNIADSSLVIGVILLMLFTLKEEQKKGEA</sequence>
<evidence type="ECO:0000256" key="4">
    <source>
        <dbReference type="ARBA" id="ARBA00022692"/>
    </source>
</evidence>
<keyword evidence="6 9" id="KW-0378">Hydrolase</keyword>
<dbReference type="GO" id="GO:0005886">
    <property type="term" value="C:plasma membrane"/>
    <property type="evidence" value="ECO:0007669"/>
    <property type="project" value="UniProtKB-SubCell"/>
</dbReference>
<dbReference type="PROSITE" id="PS00855">
    <property type="entry name" value="SPASE_II"/>
    <property type="match status" value="1"/>
</dbReference>
<evidence type="ECO:0000256" key="7">
    <source>
        <dbReference type="ARBA" id="ARBA00022989"/>
    </source>
</evidence>
<dbReference type="UniPathway" id="UPA00665"/>
<comment type="catalytic activity">
    <reaction evidence="9 10">
        <text>Release of signal peptides from bacterial membrane prolipoproteins. Hydrolyzes -Xaa-Yaa-Zaa-|-(S,diacylglyceryl)Cys-, in which Xaa is hydrophobic (preferably Leu), and Yaa (Ala or Ser) and Zaa (Gly or Ala) have small, neutral side chains.</text>
        <dbReference type="EC" id="3.4.23.36"/>
    </reaction>
</comment>
<evidence type="ECO:0000313" key="13">
    <source>
        <dbReference type="Proteomes" id="UP000245998"/>
    </source>
</evidence>
<comment type="caution">
    <text evidence="9">Lacks conserved residue(s) required for the propagation of feature annotation.</text>
</comment>
<dbReference type="AlphaFoldDB" id="A0A2U1K872"/>
<evidence type="ECO:0000256" key="6">
    <source>
        <dbReference type="ARBA" id="ARBA00022801"/>
    </source>
</evidence>
<organism evidence="12 13">
    <name type="scientific">Pueribacillus theae</name>
    <dbReference type="NCBI Taxonomy" id="2171751"/>
    <lineage>
        <taxon>Bacteria</taxon>
        <taxon>Bacillati</taxon>
        <taxon>Bacillota</taxon>
        <taxon>Bacilli</taxon>
        <taxon>Bacillales</taxon>
        <taxon>Bacillaceae</taxon>
        <taxon>Pueribacillus</taxon>
    </lineage>
</organism>
<evidence type="ECO:0000256" key="8">
    <source>
        <dbReference type="ARBA" id="ARBA00023136"/>
    </source>
</evidence>
<name>A0A2U1K872_9BACI</name>
<dbReference type="Proteomes" id="UP000245998">
    <property type="component" value="Unassembled WGS sequence"/>
</dbReference>
<keyword evidence="8 9" id="KW-0472">Membrane</keyword>
<dbReference type="OrthoDB" id="9810259at2"/>
<feature type="transmembrane region" description="Helical" evidence="9">
    <location>
        <begin position="47"/>
        <end position="74"/>
    </location>
</feature>
<evidence type="ECO:0000256" key="9">
    <source>
        <dbReference type="HAMAP-Rule" id="MF_00161"/>
    </source>
</evidence>
<keyword evidence="4 9" id="KW-0812">Transmembrane</keyword>
<dbReference type="GO" id="GO:0006508">
    <property type="term" value="P:proteolysis"/>
    <property type="evidence" value="ECO:0007669"/>
    <property type="project" value="UniProtKB-KW"/>
</dbReference>
<dbReference type="PRINTS" id="PR00781">
    <property type="entry name" value="LIPOSIGPTASE"/>
</dbReference>
<evidence type="ECO:0000256" key="10">
    <source>
        <dbReference type="RuleBase" id="RU000594"/>
    </source>
</evidence>
<gene>
    <name evidence="9" type="primary">lspA</name>
    <name evidence="12" type="ORF">DCC39_00620</name>
</gene>